<dbReference type="RefSeq" id="XP_002772998.1">
    <property type="nucleotide sequence ID" value="XM_002772952.1"/>
</dbReference>
<evidence type="ECO:0000313" key="1">
    <source>
        <dbReference type="EMBL" id="EER04814.1"/>
    </source>
</evidence>
<dbReference type="OrthoDB" id="10389997at2759"/>
<proteinExistence type="predicted"/>
<name>C5LEJ6_PERM5</name>
<protein>
    <submittedName>
        <fullName evidence="1">Uncharacterized protein</fullName>
    </submittedName>
</protein>
<organism evidence="2">
    <name type="scientific">Perkinsus marinus (strain ATCC 50983 / TXsc)</name>
    <dbReference type="NCBI Taxonomy" id="423536"/>
    <lineage>
        <taxon>Eukaryota</taxon>
        <taxon>Sar</taxon>
        <taxon>Alveolata</taxon>
        <taxon>Perkinsozoa</taxon>
        <taxon>Perkinsea</taxon>
        <taxon>Perkinsida</taxon>
        <taxon>Perkinsidae</taxon>
        <taxon>Perkinsus</taxon>
    </lineage>
</organism>
<reference evidence="1 2" key="1">
    <citation type="submission" date="2008-07" db="EMBL/GenBank/DDBJ databases">
        <authorList>
            <person name="El-Sayed N."/>
            <person name="Caler E."/>
            <person name="Inman J."/>
            <person name="Amedeo P."/>
            <person name="Hass B."/>
            <person name="Wortman J."/>
        </authorList>
    </citation>
    <scope>NUCLEOTIDE SEQUENCE [LARGE SCALE GENOMIC DNA]</scope>
    <source>
        <strain evidence="2">ATCC 50983 / TXsc</strain>
    </source>
</reference>
<sequence>MDKVLAKLIGDEEHEGREPIRRTFSAALITVILPVDLLPPNGRRLLRSVKRQMTKDLHESGWSPVGVYWRDFGLAINEGYGDDDVLLETPQPTRVKEVVASNSIHKLVDQEVPVRALKFTEDVVDEVPRPAVMQQIEGGPRSPCLDHMLHPTSSKAPVRDRHKSKYYQPAAGGRTDDIRDARAIQEPVREGVVSPSDRHKAITAAKGLSQITPPYKGQSDSRRFSWLKATIRKALRAATADVPTHWYNLRRSIDINLFNQIPLPRFDPSDLSSFCRAINSVWEYMDTICEGKYALQQLLDEKPDLKQREDEHVSSFVARCAQWLHEAEICNHLVYTYEIRMIVSRGLRNTYLSIWSADLGEDLSFIEFCCEQTEHLILGRTR</sequence>
<dbReference type="Proteomes" id="UP000007800">
    <property type="component" value="Unassembled WGS sequence"/>
</dbReference>
<dbReference type="AlphaFoldDB" id="C5LEJ6"/>
<evidence type="ECO:0000313" key="2">
    <source>
        <dbReference type="Proteomes" id="UP000007800"/>
    </source>
</evidence>
<keyword evidence="2" id="KW-1185">Reference proteome</keyword>
<dbReference type="EMBL" id="GG681295">
    <property type="protein sequence ID" value="EER04814.1"/>
    <property type="molecule type" value="Genomic_DNA"/>
</dbReference>
<accession>C5LEJ6</accession>
<gene>
    <name evidence="1" type="ORF">Pmar_PMAR026366</name>
</gene>
<dbReference type="InParanoid" id="C5LEJ6"/>
<dbReference type="GeneID" id="9050304"/>